<accession>A0A0B2VKD5</accession>
<organism evidence="2 3">
    <name type="scientific">Toxocara canis</name>
    <name type="common">Canine roundworm</name>
    <dbReference type="NCBI Taxonomy" id="6265"/>
    <lineage>
        <taxon>Eukaryota</taxon>
        <taxon>Metazoa</taxon>
        <taxon>Ecdysozoa</taxon>
        <taxon>Nematoda</taxon>
        <taxon>Chromadorea</taxon>
        <taxon>Rhabditida</taxon>
        <taxon>Spirurina</taxon>
        <taxon>Ascaridomorpha</taxon>
        <taxon>Ascaridoidea</taxon>
        <taxon>Toxocaridae</taxon>
        <taxon>Toxocara</taxon>
    </lineage>
</organism>
<reference evidence="2 3" key="1">
    <citation type="submission" date="2014-11" db="EMBL/GenBank/DDBJ databases">
        <title>Genetic blueprint of the zoonotic pathogen Toxocara canis.</title>
        <authorList>
            <person name="Zhu X.-Q."/>
            <person name="Korhonen P.K."/>
            <person name="Cai H."/>
            <person name="Young N.D."/>
            <person name="Nejsum P."/>
            <person name="von Samson-Himmelstjerna G."/>
            <person name="Boag P.R."/>
            <person name="Tan P."/>
            <person name="Li Q."/>
            <person name="Min J."/>
            <person name="Yang Y."/>
            <person name="Wang X."/>
            <person name="Fang X."/>
            <person name="Hall R.S."/>
            <person name="Hofmann A."/>
            <person name="Sternberg P.W."/>
            <person name="Jex A.R."/>
            <person name="Gasser R.B."/>
        </authorList>
    </citation>
    <scope>NUCLEOTIDE SEQUENCE [LARGE SCALE GENOMIC DNA]</scope>
    <source>
        <strain evidence="2">PN_DK_2014</strain>
    </source>
</reference>
<keyword evidence="3" id="KW-1185">Reference proteome</keyword>
<keyword evidence="1" id="KW-1133">Transmembrane helix</keyword>
<dbReference type="EMBL" id="JPKZ01001512">
    <property type="protein sequence ID" value="KHN81485.1"/>
    <property type="molecule type" value="Genomic_DNA"/>
</dbReference>
<keyword evidence="1" id="KW-0812">Transmembrane</keyword>
<evidence type="ECO:0000256" key="1">
    <source>
        <dbReference type="SAM" id="Phobius"/>
    </source>
</evidence>
<feature type="transmembrane region" description="Helical" evidence="1">
    <location>
        <begin position="51"/>
        <end position="71"/>
    </location>
</feature>
<proteinExistence type="predicted"/>
<comment type="caution">
    <text evidence="2">The sequence shown here is derived from an EMBL/GenBank/DDBJ whole genome shotgun (WGS) entry which is preliminary data.</text>
</comment>
<evidence type="ECO:0000313" key="2">
    <source>
        <dbReference type="EMBL" id="KHN81485.1"/>
    </source>
</evidence>
<evidence type="ECO:0000313" key="3">
    <source>
        <dbReference type="Proteomes" id="UP000031036"/>
    </source>
</evidence>
<sequence length="117" mass="13402">MDERVYWVREAWRCTLAMFVCVRRELKWKSKANQPALSVHSAAYGDGMRSWLALLFVSLIADIVCSSPIYVSDSLLSKRWSSSVTCIVPVICYRELRFASGNAHSFDELHHNQSKFA</sequence>
<dbReference type="AlphaFoldDB" id="A0A0B2VKD5"/>
<gene>
    <name evidence="2" type="ORF">Tcan_18036</name>
</gene>
<keyword evidence="1" id="KW-0472">Membrane</keyword>
<name>A0A0B2VKD5_TOXCA</name>
<dbReference type="Proteomes" id="UP000031036">
    <property type="component" value="Unassembled WGS sequence"/>
</dbReference>
<protein>
    <submittedName>
        <fullName evidence="2">Uncharacterized protein</fullName>
    </submittedName>
</protein>